<dbReference type="Pfam" id="PF00270">
    <property type="entry name" value="DEAD"/>
    <property type="match status" value="1"/>
</dbReference>
<dbReference type="NCBIfam" id="TIGR01587">
    <property type="entry name" value="cas3_core"/>
    <property type="match status" value="1"/>
</dbReference>
<dbReference type="EMBL" id="PDCJ01000001">
    <property type="protein sequence ID" value="PEG31994.1"/>
    <property type="molecule type" value="Genomic_DNA"/>
</dbReference>
<dbReference type="PANTHER" id="PTHR47962:SF5">
    <property type="entry name" value="ATP-DEPENDENT HELICASE LHR-RELATED"/>
    <property type="match status" value="1"/>
</dbReference>
<dbReference type="InterPro" id="IPR052511">
    <property type="entry name" value="ATP-dep_Helicase"/>
</dbReference>
<dbReference type="OrthoDB" id="9810236at2"/>
<keyword evidence="5" id="KW-0547">Nucleotide-binding</keyword>
<dbReference type="Gene3D" id="3.40.50.300">
    <property type="entry name" value="P-loop containing nucleotide triphosphate hydrolases"/>
    <property type="match status" value="2"/>
</dbReference>
<comment type="caution">
    <text evidence="12">The sequence shown here is derived from an EMBL/GenBank/DDBJ whole genome shotgun (WGS) entry which is preliminary data.</text>
</comment>
<evidence type="ECO:0000256" key="6">
    <source>
        <dbReference type="ARBA" id="ARBA00022801"/>
    </source>
</evidence>
<dbReference type="Gene3D" id="1.10.3210.30">
    <property type="match status" value="1"/>
</dbReference>
<evidence type="ECO:0000256" key="1">
    <source>
        <dbReference type="ARBA" id="ARBA00006847"/>
    </source>
</evidence>
<dbReference type="InterPro" id="IPR038257">
    <property type="entry name" value="CRISPR-assoc_Cas3_HD_sf"/>
</dbReference>
<dbReference type="InterPro" id="IPR006474">
    <property type="entry name" value="Helicase_Cas3_CRISPR-ass_core"/>
</dbReference>
<dbReference type="PROSITE" id="PS51643">
    <property type="entry name" value="HD_CAS3"/>
    <property type="match status" value="1"/>
</dbReference>
<dbReference type="InterPro" id="IPR027417">
    <property type="entry name" value="P-loop_NTPase"/>
</dbReference>
<dbReference type="NCBIfam" id="TIGR01596">
    <property type="entry name" value="cas3_HD"/>
    <property type="match status" value="1"/>
</dbReference>
<evidence type="ECO:0000313" key="13">
    <source>
        <dbReference type="Proteomes" id="UP000220840"/>
    </source>
</evidence>
<evidence type="ECO:0000259" key="11">
    <source>
        <dbReference type="PROSITE" id="PS51643"/>
    </source>
</evidence>
<dbReference type="RefSeq" id="WP_058296140.1">
    <property type="nucleotide sequence ID" value="NZ_CAMRXG010000039.1"/>
</dbReference>
<dbReference type="InterPro" id="IPR054712">
    <property type="entry name" value="Cas3-like_dom"/>
</dbReference>
<dbReference type="Proteomes" id="UP000220840">
    <property type="component" value="Unassembled WGS sequence"/>
</dbReference>
<dbReference type="GO" id="GO:0004519">
    <property type="term" value="F:endonuclease activity"/>
    <property type="evidence" value="ECO:0007669"/>
    <property type="project" value="UniProtKB-KW"/>
</dbReference>
<dbReference type="GO" id="GO:0004386">
    <property type="term" value="F:helicase activity"/>
    <property type="evidence" value="ECO:0007669"/>
    <property type="project" value="UniProtKB-KW"/>
</dbReference>
<dbReference type="SMART" id="SM00487">
    <property type="entry name" value="DEXDc"/>
    <property type="match status" value="1"/>
</dbReference>
<proteinExistence type="inferred from homology"/>
<dbReference type="GO" id="GO:0003677">
    <property type="term" value="F:DNA binding"/>
    <property type="evidence" value="ECO:0007669"/>
    <property type="project" value="TreeGrafter"/>
</dbReference>
<dbReference type="PROSITE" id="PS51192">
    <property type="entry name" value="HELICASE_ATP_BIND_1"/>
    <property type="match status" value="1"/>
</dbReference>
<feature type="domain" description="HD Cas3-type" evidence="11">
    <location>
        <begin position="33"/>
        <end position="254"/>
    </location>
</feature>
<organism evidence="12 13">
    <name type="scientific">Clostridium neonatale</name>
    <dbReference type="NCBI Taxonomy" id="137838"/>
    <lineage>
        <taxon>Bacteria</taxon>
        <taxon>Bacillati</taxon>
        <taxon>Bacillota</taxon>
        <taxon>Clostridia</taxon>
        <taxon>Eubacteriales</taxon>
        <taxon>Clostridiaceae</taxon>
        <taxon>Clostridium</taxon>
    </lineage>
</organism>
<keyword evidence="8" id="KW-0067">ATP-binding</keyword>
<keyword evidence="3" id="KW-0540">Nuclease</keyword>
<dbReference type="GO" id="GO:0016887">
    <property type="term" value="F:ATP hydrolysis activity"/>
    <property type="evidence" value="ECO:0007669"/>
    <property type="project" value="TreeGrafter"/>
</dbReference>
<keyword evidence="4" id="KW-0479">Metal-binding</keyword>
<keyword evidence="7" id="KW-0347">Helicase</keyword>
<comment type="similarity">
    <text evidence="2">In the central section; belongs to the CRISPR-associated helicase Cas3 family.</text>
</comment>
<name>A0A2A7MJW3_9CLOT</name>
<dbReference type="GO" id="GO:0051607">
    <property type="term" value="P:defense response to virus"/>
    <property type="evidence" value="ECO:0007669"/>
    <property type="project" value="UniProtKB-KW"/>
</dbReference>
<evidence type="ECO:0000256" key="9">
    <source>
        <dbReference type="ARBA" id="ARBA00023118"/>
    </source>
</evidence>
<reference evidence="12 13" key="1">
    <citation type="submission" date="2017-10" db="EMBL/GenBank/DDBJ databases">
        <title>Effective Description of Clostridium neonatale sp. nov. linked to necrotizing enterocolitis in neonates and a clarification of species assignable to the genus Clostridium (Prazmowski 1880) emend. Lawson and Rainey 2016.</title>
        <authorList>
            <person name="Bernard K."/>
            <person name="Burdz T."/>
            <person name="Wiebe D."/>
            <person name="Balcewich B."/>
            <person name="Alfa M."/>
            <person name="Bernier A.-M."/>
        </authorList>
    </citation>
    <scope>NUCLEOTIDE SEQUENCE [LARGE SCALE GENOMIC DNA]</scope>
    <source>
        <strain evidence="12 13">LCDC99A005</strain>
    </source>
</reference>
<evidence type="ECO:0000256" key="5">
    <source>
        <dbReference type="ARBA" id="ARBA00022741"/>
    </source>
</evidence>
<gene>
    <name evidence="12" type="ORF">CQ394_09910</name>
</gene>
<dbReference type="InterPro" id="IPR014001">
    <property type="entry name" value="Helicase_ATP-bd"/>
</dbReference>
<dbReference type="GO" id="GO:0046872">
    <property type="term" value="F:metal ion binding"/>
    <property type="evidence" value="ECO:0007669"/>
    <property type="project" value="UniProtKB-KW"/>
</dbReference>
<feature type="domain" description="Helicase ATP-binding" evidence="10">
    <location>
        <begin position="325"/>
        <end position="535"/>
    </location>
</feature>
<evidence type="ECO:0000256" key="2">
    <source>
        <dbReference type="ARBA" id="ARBA00009046"/>
    </source>
</evidence>
<dbReference type="CDD" id="cd09641">
    <property type="entry name" value="Cas3''_I"/>
    <property type="match status" value="1"/>
</dbReference>
<comment type="similarity">
    <text evidence="1">In the N-terminal section; belongs to the CRISPR-associated nuclease Cas3-HD family.</text>
</comment>
<evidence type="ECO:0000256" key="4">
    <source>
        <dbReference type="ARBA" id="ARBA00022723"/>
    </source>
</evidence>
<keyword evidence="13" id="KW-1185">Reference proteome</keyword>
<protein>
    <submittedName>
        <fullName evidence="12">CRISPR-associated helicase/endonuclease Cas3</fullName>
    </submittedName>
</protein>
<keyword evidence="12" id="KW-0255">Endonuclease</keyword>
<dbReference type="Pfam" id="PF22590">
    <property type="entry name" value="Cas3-like_C_2"/>
    <property type="match status" value="1"/>
</dbReference>
<evidence type="ECO:0000256" key="8">
    <source>
        <dbReference type="ARBA" id="ARBA00022840"/>
    </source>
</evidence>
<dbReference type="InterPro" id="IPR001650">
    <property type="entry name" value="Helicase_C-like"/>
</dbReference>
<dbReference type="SMART" id="SM00490">
    <property type="entry name" value="HELICc"/>
    <property type="match status" value="1"/>
</dbReference>
<dbReference type="STRING" id="137838.GCA_001458595_03458"/>
<dbReference type="InterPro" id="IPR011545">
    <property type="entry name" value="DEAD/DEAH_box_helicase_dom"/>
</dbReference>
<evidence type="ECO:0000259" key="10">
    <source>
        <dbReference type="PROSITE" id="PS51192"/>
    </source>
</evidence>
<evidence type="ECO:0000256" key="7">
    <source>
        <dbReference type="ARBA" id="ARBA00022806"/>
    </source>
</evidence>
<keyword evidence="9" id="KW-0051">Antiviral defense</keyword>
<evidence type="ECO:0000313" key="12">
    <source>
        <dbReference type="EMBL" id="PEG31994.1"/>
    </source>
</evidence>
<keyword evidence="6" id="KW-0378">Hydrolase</keyword>
<dbReference type="SUPFAM" id="SSF52540">
    <property type="entry name" value="P-loop containing nucleoside triphosphate hydrolases"/>
    <property type="match status" value="1"/>
</dbReference>
<dbReference type="GO" id="GO:0005524">
    <property type="term" value="F:ATP binding"/>
    <property type="evidence" value="ECO:0007669"/>
    <property type="project" value="UniProtKB-KW"/>
</dbReference>
<dbReference type="AlphaFoldDB" id="A0A2A7MJW3"/>
<sequence>MYFEKNICISVNEIISDKHEFYAHLKESSNSNEVIRKETLKEHTDLCIKYFCKIFDNKKLENIFLNFENNFFDNMTYDGKRIFRKLLINTIAFHDIGKINPRFQIIKMKNPLGENIEAFSCIDSEHSILSAVLYIDYFIEDILDLSKEDGKLILLTIMMFNAYTICRHHSDLGDFHEFLYKFNEDEKCMDIIDIFKDEYVDIYKKEFSLSKNKITKVCRHIKNKYSAEADNEKSIYLYTYERLMYSLLVTCDFYATCEFMNKTIIDEFGEISDIGEFYEIYKDTDVYKKIREYEENKYRKDGDLTKEEDINVLRTEMFLDAERELFENINENIYFLEAPTGSGKSNTAFNLSFKLFEGDKNLKKIYYVYPFNALVEQNLNVLNKTFENNEAVSDKIAVINSIYPIKEDKKYIEYDSKENINNGKNEKDYGHEYYERALLNRQFLNYPVILTTHVSLFNIMFGDKKEDTFSFHQLANSVIVLDEIQSYKNTIWTEIISFLKGFAKILNIKVIIMSATLPDLNMLAVNKSNVCNLIKNREKYFSNLKFKDRVIVNYDLIYSEAPFESLYEHVLKNSKRNKKILIEFIKKQSAYDFFKRLNEDDLNINILLMTGDDNSIERNKIINAISSKECEENGVILIATQVIEVGVDIDMDIGYKDISKLDSDEQFMGRINRSCKKSGEVYFFNLDRVDKIYKDDFRVNKESSLLDNEMRKILKNKNFYEYYDKVLKLLKESNSALNDGNIEKFFKENVWMLNFNKISERMKLIEDDNWSMSVYLARNIHESEVNLDGEKIWNDYKWLLQDNKMNFSEKQVKLSNVRSKMNYFIYEISKNMDLPYNDKIGELYYIENGEKYFENGKLDKEKFKNEVGMFIDV</sequence>
<dbReference type="PANTHER" id="PTHR47962">
    <property type="entry name" value="ATP-DEPENDENT HELICASE LHR-RELATED-RELATED"/>
    <property type="match status" value="1"/>
</dbReference>
<accession>A0A2A7MJW3</accession>
<evidence type="ECO:0000256" key="3">
    <source>
        <dbReference type="ARBA" id="ARBA00022722"/>
    </source>
</evidence>
<dbReference type="InterPro" id="IPR006483">
    <property type="entry name" value="CRISPR-assoc_Cas3_HD"/>
</dbReference>